<accession>A0A815UQB4</accession>
<reference evidence="2" key="1">
    <citation type="submission" date="2021-02" db="EMBL/GenBank/DDBJ databases">
        <authorList>
            <person name="Nowell W R."/>
        </authorList>
    </citation>
    <scope>NUCLEOTIDE SEQUENCE</scope>
</reference>
<dbReference type="AlphaFoldDB" id="A0A815UQB4"/>
<dbReference type="EMBL" id="CAJNOV010013562">
    <property type="protein sequence ID" value="CAF1525983.1"/>
    <property type="molecule type" value="Genomic_DNA"/>
</dbReference>
<keyword evidence="1" id="KW-0175">Coiled coil</keyword>
<sequence length="770" mass="90318">MFSSNNQDDHNKLDRNFALLNKYRHEANGPLSISDVLSPCMDEKSDILLKLDDLCVKQTKLEDGVNHIQKNLITRNLVDNHKKQIDQYQILLTCIDNLQEFKDKWAFFRIFIERFCLDFYNWKSIAHSIYHINYLINNLDNYQMKEFIRSYFMNVFNSFLSFVKYLITIQIKPQKQQPSDQITGENDSSTKNFSNIFVSNFLQINSNNQIEQHVQNLKNDINSFKELILTAKQRFSICQTDTDAIQTIVEGIDNINLNNINLDKQDQHNIRLFKLKQDLSQKSNKTDLIQLKASIDNQLKQIIELNKQNSMELERIKRMKTATCESRRIQTILSSNLSSQIRKPNRMHSYQSSRPYITLELDDIRKYQRQALLKSPYGTIPLYRRQAWAAANRFHDHRSLRLLRYTQNSLRMQIHHLLGYDPSDICKSNKKKEINKKSNIKIFNTGQDILIVGNNNQLYRGHIDACQIVPLKSSQVKKSQIQTNIDENNEIINVNIDQLNQTNKTIVDEHLFEYLDWQTQFNEQDLPDELCEELFQHWKSIIFEDQPHICNSKSTSTLCQEKYNLEQNSINTHVDTTSSSSSLLLKDIYDDHCLCSDCSCDCEKYSSDESICVCSQCACKCLKDVQNEHQDTIEDATEVCEHNILVLQQETNVQDHLINETNANEEIQLTTTNQIPVLKEIQQNEEDKILISDCFMNRADRWTQQFDIFQDICKASSLHEQKDFSTLYNISQFESVVSMASRFTSISNRLELDDPTRFRLQLLNHHRRCE</sequence>
<proteinExistence type="predicted"/>
<evidence type="ECO:0000313" key="2">
    <source>
        <dbReference type="EMBL" id="CAF1525983.1"/>
    </source>
</evidence>
<protein>
    <submittedName>
        <fullName evidence="2">Uncharacterized protein</fullName>
    </submittedName>
</protein>
<dbReference type="Proteomes" id="UP000663855">
    <property type="component" value="Unassembled WGS sequence"/>
</dbReference>
<evidence type="ECO:0000313" key="3">
    <source>
        <dbReference type="Proteomes" id="UP000663855"/>
    </source>
</evidence>
<gene>
    <name evidence="2" type="ORF">CJN711_LOCUS28715</name>
</gene>
<comment type="caution">
    <text evidence="2">The sequence shown here is derived from an EMBL/GenBank/DDBJ whole genome shotgun (WGS) entry which is preliminary data.</text>
</comment>
<feature type="coiled-coil region" evidence="1">
    <location>
        <begin position="207"/>
        <end position="234"/>
    </location>
</feature>
<organism evidence="2 3">
    <name type="scientific">Rotaria magnacalcarata</name>
    <dbReference type="NCBI Taxonomy" id="392030"/>
    <lineage>
        <taxon>Eukaryota</taxon>
        <taxon>Metazoa</taxon>
        <taxon>Spiralia</taxon>
        <taxon>Gnathifera</taxon>
        <taxon>Rotifera</taxon>
        <taxon>Eurotatoria</taxon>
        <taxon>Bdelloidea</taxon>
        <taxon>Philodinida</taxon>
        <taxon>Philodinidae</taxon>
        <taxon>Rotaria</taxon>
    </lineage>
</organism>
<evidence type="ECO:0000256" key="1">
    <source>
        <dbReference type="SAM" id="Coils"/>
    </source>
</evidence>
<name>A0A815UQB4_9BILA</name>